<accession>A0A7J8YXB6</accession>
<proteinExistence type="predicted"/>
<organism evidence="1 2">
    <name type="scientific">Gossypium laxum</name>
    <dbReference type="NCBI Taxonomy" id="34288"/>
    <lineage>
        <taxon>Eukaryota</taxon>
        <taxon>Viridiplantae</taxon>
        <taxon>Streptophyta</taxon>
        <taxon>Embryophyta</taxon>
        <taxon>Tracheophyta</taxon>
        <taxon>Spermatophyta</taxon>
        <taxon>Magnoliopsida</taxon>
        <taxon>eudicotyledons</taxon>
        <taxon>Gunneridae</taxon>
        <taxon>Pentapetalae</taxon>
        <taxon>rosids</taxon>
        <taxon>malvids</taxon>
        <taxon>Malvales</taxon>
        <taxon>Malvaceae</taxon>
        <taxon>Malvoideae</taxon>
        <taxon>Gossypium</taxon>
    </lineage>
</organism>
<protein>
    <recommendedName>
        <fullName evidence="3">RNase H type-1 domain-containing protein</fullName>
    </recommendedName>
</protein>
<feature type="non-terminal residue" evidence="1">
    <location>
        <position position="40"/>
    </location>
</feature>
<gene>
    <name evidence="1" type="ORF">Golax_016497</name>
</gene>
<keyword evidence="2" id="KW-1185">Reference proteome</keyword>
<reference evidence="1 2" key="1">
    <citation type="journal article" date="2019" name="Genome Biol. Evol.">
        <title>Insights into the evolution of the New World diploid cottons (Gossypium, subgenus Houzingenia) based on genome sequencing.</title>
        <authorList>
            <person name="Grover C.E."/>
            <person name="Arick M.A. 2nd"/>
            <person name="Thrash A."/>
            <person name="Conover J.L."/>
            <person name="Sanders W.S."/>
            <person name="Peterson D.G."/>
            <person name="Frelichowski J.E."/>
            <person name="Scheffler J.A."/>
            <person name="Scheffler B.E."/>
            <person name="Wendel J.F."/>
        </authorList>
    </citation>
    <scope>NUCLEOTIDE SEQUENCE [LARGE SCALE GENOMIC DNA]</scope>
    <source>
        <strain evidence="1">4</strain>
        <tissue evidence="1">Leaf</tissue>
    </source>
</reference>
<name>A0A7J8YXB6_9ROSI</name>
<evidence type="ECO:0000313" key="2">
    <source>
        <dbReference type="Proteomes" id="UP000593574"/>
    </source>
</evidence>
<evidence type="ECO:0008006" key="3">
    <source>
        <dbReference type="Google" id="ProtNLM"/>
    </source>
</evidence>
<dbReference type="Proteomes" id="UP000593574">
    <property type="component" value="Unassembled WGS sequence"/>
</dbReference>
<sequence>MKVNERVPTFFAAEVLAFLQVVQVGLDLGLRQVVIEGDAL</sequence>
<dbReference type="EMBL" id="JABEZV010000001">
    <property type="protein sequence ID" value="MBA0704227.1"/>
    <property type="molecule type" value="Genomic_DNA"/>
</dbReference>
<comment type="caution">
    <text evidence="1">The sequence shown here is derived from an EMBL/GenBank/DDBJ whole genome shotgun (WGS) entry which is preliminary data.</text>
</comment>
<dbReference type="AlphaFoldDB" id="A0A7J8YXB6"/>
<evidence type="ECO:0000313" key="1">
    <source>
        <dbReference type="EMBL" id="MBA0704227.1"/>
    </source>
</evidence>